<comment type="caution">
    <text evidence="3">The sequence shown here is derived from an EMBL/GenBank/DDBJ whole genome shotgun (WGS) entry which is preliminary data.</text>
</comment>
<evidence type="ECO:0000313" key="4">
    <source>
        <dbReference type="Proteomes" id="UP000034112"/>
    </source>
</evidence>
<organism evidence="3 4">
    <name type="scientific">Trichoderma harzianum</name>
    <name type="common">Hypocrea lixii</name>
    <dbReference type="NCBI Taxonomy" id="5544"/>
    <lineage>
        <taxon>Eukaryota</taxon>
        <taxon>Fungi</taxon>
        <taxon>Dikarya</taxon>
        <taxon>Ascomycota</taxon>
        <taxon>Pezizomycotina</taxon>
        <taxon>Sordariomycetes</taxon>
        <taxon>Hypocreomycetidae</taxon>
        <taxon>Hypocreales</taxon>
        <taxon>Hypocreaceae</taxon>
        <taxon>Trichoderma</taxon>
    </lineage>
</organism>
<feature type="region of interest" description="Disordered" evidence="1">
    <location>
        <begin position="152"/>
        <end position="177"/>
    </location>
</feature>
<keyword evidence="2" id="KW-0732">Signal</keyword>
<evidence type="ECO:0000256" key="1">
    <source>
        <dbReference type="SAM" id="MobiDB-lite"/>
    </source>
</evidence>
<feature type="chain" id="PRO_5002530148" evidence="2">
    <location>
        <begin position="17"/>
        <end position="351"/>
    </location>
</feature>
<evidence type="ECO:0000256" key="2">
    <source>
        <dbReference type="SAM" id="SignalP"/>
    </source>
</evidence>
<dbReference type="EMBL" id="JOKZ01000265">
    <property type="protein sequence ID" value="KKP00258.1"/>
    <property type="molecule type" value="Genomic_DNA"/>
</dbReference>
<feature type="signal peptide" evidence="2">
    <location>
        <begin position="1"/>
        <end position="16"/>
    </location>
</feature>
<accession>A0A0F9XIE9</accession>
<proteinExistence type="predicted"/>
<sequence length="351" mass="34694">MKSFILAATAVTAVAGRSLLELGLDVDLSKTVDIGLGLSVHLPQGINEQAVTENKPASGPPAGYVNIWHPAHNGVVIDSCDLEDEHDWHWVHPCGDNCRPEQADHVWSVSTVSVTSIHTVISCAPTVTNCPANGHHTTTIVIPETTTFCPVEASKTAHPSGGPSTGAYPPAASSAAPSAPVATNTAVVTLSTQTVPAPTGTAGYPAPSNPAPGNGGSSVPPVVPSAPASAPVYPVPGNSSVPLYTAPSTSVFTPPTQSSPAGCSGDNCSPSAPSAPAAPPANSAPPTAPSFPADGCSGAYCAPPPAGTAPGTAAPVPTGNSTTPLPINGAVSRTQGVSMALFGGVIAALFL</sequence>
<dbReference type="OrthoDB" id="5154031at2759"/>
<evidence type="ECO:0000313" key="3">
    <source>
        <dbReference type="EMBL" id="KKP00258.1"/>
    </source>
</evidence>
<name>A0A0F9XIE9_TRIHA</name>
<feature type="compositionally biased region" description="Low complexity" evidence="1">
    <location>
        <begin position="159"/>
        <end position="177"/>
    </location>
</feature>
<dbReference type="OMA" id="GYVNIWH"/>
<feature type="compositionally biased region" description="Polar residues" evidence="1">
    <location>
        <begin position="250"/>
        <end position="261"/>
    </location>
</feature>
<gene>
    <name evidence="3" type="ORF">THAR02_07641</name>
</gene>
<reference evidence="4" key="1">
    <citation type="journal article" date="2015" name="Genome Announc.">
        <title>Draft whole-genome sequence of the biocontrol agent Trichoderma harzianum T6776.</title>
        <authorList>
            <person name="Baroncelli R."/>
            <person name="Piaggeschi G."/>
            <person name="Fiorini L."/>
            <person name="Bertolini E."/>
            <person name="Zapparata A."/>
            <person name="Pe M.E."/>
            <person name="Sarrocco S."/>
            <person name="Vannacci G."/>
        </authorList>
    </citation>
    <scope>NUCLEOTIDE SEQUENCE [LARGE SCALE GENOMIC DNA]</scope>
    <source>
        <strain evidence="4">T6776</strain>
    </source>
</reference>
<feature type="compositionally biased region" description="Pro residues" evidence="1">
    <location>
        <begin position="276"/>
        <end position="289"/>
    </location>
</feature>
<feature type="region of interest" description="Disordered" evidence="1">
    <location>
        <begin position="198"/>
        <end position="222"/>
    </location>
</feature>
<feature type="region of interest" description="Disordered" evidence="1">
    <location>
        <begin position="250"/>
        <end position="289"/>
    </location>
</feature>
<dbReference type="Proteomes" id="UP000034112">
    <property type="component" value="Unassembled WGS sequence"/>
</dbReference>
<protein>
    <submittedName>
        <fullName evidence="3">Uncharacterized protein</fullName>
    </submittedName>
</protein>
<dbReference type="AlphaFoldDB" id="A0A0F9XIE9"/>